<evidence type="ECO:0000256" key="1">
    <source>
        <dbReference type="SAM" id="SignalP"/>
    </source>
</evidence>
<accession>A0ABQ9HQN5</accession>
<keyword evidence="3" id="KW-1185">Reference proteome</keyword>
<dbReference type="EMBL" id="JARBHB010000004">
    <property type="protein sequence ID" value="KAJ8886693.1"/>
    <property type="molecule type" value="Genomic_DNA"/>
</dbReference>
<organism evidence="2 3">
    <name type="scientific">Dryococelus australis</name>
    <dbReference type="NCBI Taxonomy" id="614101"/>
    <lineage>
        <taxon>Eukaryota</taxon>
        <taxon>Metazoa</taxon>
        <taxon>Ecdysozoa</taxon>
        <taxon>Arthropoda</taxon>
        <taxon>Hexapoda</taxon>
        <taxon>Insecta</taxon>
        <taxon>Pterygota</taxon>
        <taxon>Neoptera</taxon>
        <taxon>Polyneoptera</taxon>
        <taxon>Phasmatodea</taxon>
        <taxon>Verophasmatodea</taxon>
        <taxon>Anareolatae</taxon>
        <taxon>Phasmatidae</taxon>
        <taxon>Eurycanthinae</taxon>
        <taxon>Dryococelus</taxon>
    </lineage>
</organism>
<evidence type="ECO:0000313" key="3">
    <source>
        <dbReference type="Proteomes" id="UP001159363"/>
    </source>
</evidence>
<dbReference type="Gene3D" id="3.30.420.10">
    <property type="entry name" value="Ribonuclease H-like superfamily/Ribonuclease H"/>
    <property type="match status" value="1"/>
</dbReference>
<dbReference type="Proteomes" id="UP001159363">
    <property type="component" value="Chromosome X"/>
</dbReference>
<keyword evidence="1" id="KW-0732">Signal</keyword>
<dbReference type="InterPro" id="IPR036397">
    <property type="entry name" value="RNaseH_sf"/>
</dbReference>
<gene>
    <name evidence="2" type="ORF">PR048_012905</name>
</gene>
<feature type="signal peptide" evidence="1">
    <location>
        <begin position="1"/>
        <end position="16"/>
    </location>
</feature>
<name>A0ABQ9HQN5_9NEOP</name>
<sequence>MFQILFKLTIMQYLGAAILASLRHCRKSNTPIIGIQCKHMLNNSNDKHMGTLISLYPQPLLSMWALDTKGPLPVKVRKKKYFLVMMEYTTRCVVAKAVPSIDAAIKALLKVVNRGCVRAVLGGVNSTVTPANLLFTRATQECSPTIWPASSDISAGPRKSSWVSDSPGAGRNIDFQHKGWFICCGSAAQFLISPGGGNDIFMNPGLRQAGRDQYMQHVGYVPYMIYTCGKCLALGMCWTHTMYMLDTFHVCAGHMPRSVYVLDTFSVCDGHVQCMCWTCSVYVLDTFSVHAGYMQCPCWTHPGNMLDMIHARVQQCHEHGGHVLLMGSTCAIGCVGRKSFEIRRLRSMVNIIKGKTLEEGLVYGGESVSVSGKASAPPPPRVTWIQDGSCVTRTTEQVVGNPIWNPEPHEGFCVGAFFAAGQNGTFFTGKTDFWGCWCCSRSAAMLVRVLTARDAAIQFSQGSKYRLEYGMIEMPDLGS</sequence>
<proteinExistence type="predicted"/>
<feature type="chain" id="PRO_5045516372" evidence="1">
    <location>
        <begin position="17"/>
        <end position="479"/>
    </location>
</feature>
<protein>
    <submittedName>
        <fullName evidence="2">Uncharacterized protein</fullName>
    </submittedName>
</protein>
<evidence type="ECO:0000313" key="2">
    <source>
        <dbReference type="EMBL" id="KAJ8886693.1"/>
    </source>
</evidence>
<comment type="caution">
    <text evidence="2">The sequence shown here is derived from an EMBL/GenBank/DDBJ whole genome shotgun (WGS) entry which is preliminary data.</text>
</comment>
<reference evidence="2 3" key="1">
    <citation type="submission" date="2023-02" db="EMBL/GenBank/DDBJ databases">
        <title>LHISI_Scaffold_Assembly.</title>
        <authorList>
            <person name="Stuart O.P."/>
            <person name="Cleave R."/>
            <person name="Magrath M.J.L."/>
            <person name="Mikheyev A.S."/>
        </authorList>
    </citation>
    <scope>NUCLEOTIDE SEQUENCE [LARGE SCALE GENOMIC DNA]</scope>
    <source>
        <strain evidence="2">Daus_M_001</strain>
        <tissue evidence="2">Leg muscle</tissue>
    </source>
</reference>